<dbReference type="Proteomes" id="UP000007151">
    <property type="component" value="Unassembled WGS sequence"/>
</dbReference>
<proteinExistence type="predicted"/>
<dbReference type="EMBL" id="AGBW02012166">
    <property type="protein sequence ID" value="OWR45546.1"/>
    <property type="molecule type" value="Genomic_DNA"/>
</dbReference>
<dbReference type="InParanoid" id="A0A212EVM9"/>
<keyword evidence="3" id="KW-1185">Reference proteome</keyword>
<dbReference type="KEGG" id="dpl:KGM_201729"/>
<gene>
    <name evidence="2" type="ORF">KGM_201729</name>
</gene>
<name>A0A212EVM9_DANPL</name>
<organism evidence="2 3">
    <name type="scientific">Danaus plexippus plexippus</name>
    <dbReference type="NCBI Taxonomy" id="278856"/>
    <lineage>
        <taxon>Eukaryota</taxon>
        <taxon>Metazoa</taxon>
        <taxon>Ecdysozoa</taxon>
        <taxon>Arthropoda</taxon>
        <taxon>Hexapoda</taxon>
        <taxon>Insecta</taxon>
        <taxon>Pterygota</taxon>
        <taxon>Neoptera</taxon>
        <taxon>Endopterygota</taxon>
        <taxon>Lepidoptera</taxon>
        <taxon>Glossata</taxon>
        <taxon>Ditrysia</taxon>
        <taxon>Papilionoidea</taxon>
        <taxon>Nymphalidae</taxon>
        <taxon>Danainae</taxon>
        <taxon>Danaini</taxon>
        <taxon>Danaina</taxon>
        <taxon>Danaus</taxon>
        <taxon>Danaus</taxon>
    </lineage>
</organism>
<feature type="transmembrane region" description="Helical" evidence="1">
    <location>
        <begin position="96"/>
        <end position="119"/>
    </location>
</feature>
<comment type="caution">
    <text evidence="2">The sequence shown here is derived from an EMBL/GenBank/DDBJ whole genome shotgun (WGS) entry which is preliminary data.</text>
</comment>
<feature type="transmembrane region" description="Helical" evidence="1">
    <location>
        <begin position="55"/>
        <end position="76"/>
    </location>
</feature>
<keyword evidence="1" id="KW-1133">Transmembrane helix</keyword>
<evidence type="ECO:0000256" key="1">
    <source>
        <dbReference type="SAM" id="Phobius"/>
    </source>
</evidence>
<accession>A0A212EVM9</accession>
<keyword evidence="1" id="KW-0812">Transmembrane</keyword>
<evidence type="ECO:0000313" key="3">
    <source>
        <dbReference type="Proteomes" id="UP000007151"/>
    </source>
</evidence>
<sequence length="151" mass="17391">MYFADPQPSKSELLHTEKHLAVLLLYLVGLSWYLFITHLFLLYACCMKNVKVLNVYIVLIITHLCVTIVFCVYNLFLCLIFDNQCYDHKSGSNDIAASLGVALAGVVYCVVWLVLIFAVCNYKLTLKYLVFYLESKQFCFELLRSSYLVSK</sequence>
<protein>
    <submittedName>
        <fullName evidence="2">Uncharacterized protein</fullName>
    </submittedName>
</protein>
<evidence type="ECO:0000313" key="2">
    <source>
        <dbReference type="EMBL" id="OWR45546.1"/>
    </source>
</evidence>
<feature type="transmembrane region" description="Helical" evidence="1">
    <location>
        <begin position="20"/>
        <end position="43"/>
    </location>
</feature>
<dbReference type="AlphaFoldDB" id="A0A212EVM9"/>
<keyword evidence="1" id="KW-0472">Membrane</keyword>
<reference evidence="2 3" key="1">
    <citation type="journal article" date="2011" name="Cell">
        <title>The monarch butterfly genome yields insights into long-distance migration.</title>
        <authorList>
            <person name="Zhan S."/>
            <person name="Merlin C."/>
            <person name="Boore J.L."/>
            <person name="Reppert S.M."/>
        </authorList>
    </citation>
    <scope>NUCLEOTIDE SEQUENCE [LARGE SCALE GENOMIC DNA]</scope>
    <source>
        <strain evidence="2">F-2</strain>
    </source>
</reference>